<sequence>MHDSFCNITRRSVLPLCNLMPFIFVVRR</sequence>
<dbReference type="AlphaFoldDB" id="A0A0K2U1H2"/>
<accession>A0A0K2U1H2</accession>
<evidence type="ECO:0000313" key="1">
    <source>
        <dbReference type="EMBL" id="CDW31915.1"/>
    </source>
</evidence>
<protein>
    <submittedName>
        <fullName evidence="1">Uncharacterized protein</fullName>
    </submittedName>
</protein>
<reference evidence="1" key="1">
    <citation type="submission" date="2014-05" db="EMBL/GenBank/DDBJ databases">
        <authorList>
            <person name="Chronopoulou M."/>
        </authorList>
    </citation>
    <scope>NUCLEOTIDE SEQUENCE</scope>
    <source>
        <tissue evidence="1">Whole organism</tissue>
    </source>
</reference>
<organism evidence="1">
    <name type="scientific">Lepeophtheirus salmonis</name>
    <name type="common">Salmon louse</name>
    <name type="synonym">Caligus salmonis</name>
    <dbReference type="NCBI Taxonomy" id="72036"/>
    <lineage>
        <taxon>Eukaryota</taxon>
        <taxon>Metazoa</taxon>
        <taxon>Ecdysozoa</taxon>
        <taxon>Arthropoda</taxon>
        <taxon>Crustacea</taxon>
        <taxon>Multicrustacea</taxon>
        <taxon>Hexanauplia</taxon>
        <taxon>Copepoda</taxon>
        <taxon>Siphonostomatoida</taxon>
        <taxon>Caligidae</taxon>
        <taxon>Lepeophtheirus</taxon>
    </lineage>
</organism>
<dbReference type="EMBL" id="HACA01014554">
    <property type="protein sequence ID" value="CDW31915.1"/>
    <property type="molecule type" value="Transcribed_RNA"/>
</dbReference>
<proteinExistence type="predicted"/>
<name>A0A0K2U1H2_LEPSM</name>